<gene>
    <name evidence="2" type="ORF">EV675_5642</name>
</gene>
<dbReference type="AlphaFoldDB" id="A0A4Q7N6E2"/>
<evidence type="ECO:0000259" key="1">
    <source>
        <dbReference type="Pfam" id="PF13924"/>
    </source>
</evidence>
<accession>A0A4Q7N6E2</accession>
<organism evidence="2 3">
    <name type="scientific">Pigmentiphaga kullae</name>
    <dbReference type="NCBI Taxonomy" id="151784"/>
    <lineage>
        <taxon>Bacteria</taxon>
        <taxon>Pseudomonadati</taxon>
        <taxon>Pseudomonadota</taxon>
        <taxon>Betaproteobacteria</taxon>
        <taxon>Burkholderiales</taxon>
        <taxon>Alcaligenaceae</taxon>
        <taxon>Pigmentiphaga</taxon>
    </lineage>
</organism>
<comment type="caution">
    <text evidence="2">The sequence shown here is derived from an EMBL/GenBank/DDBJ whole genome shotgun (WGS) entry which is preliminary data.</text>
</comment>
<evidence type="ECO:0000313" key="3">
    <source>
        <dbReference type="Proteomes" id="UP000292445"/>
    </source>
</evidence>
<proteinExistence type="predicted"/>
<keyword evidence="3" id="KW-1185">Reference proteome</keyword>
<feature type="domain" description="Lipocalin-like" evidence="1">
    <location>
        <begin position="12"/>
        <end position="145"/>
    </location>
</feature>
<dbReference type="InterPro" id="IPR024311">
    <property type="entry name" value="Lipocalin-like"/>
</dbReference>
<dbReference type="RefSeq" id="WP_165404818.1">
    <property type="nucleotide sequence ID" value="NZ_SGXC01000004.1"/>
</dbReference>
<reference evidence="2 3" key="1">
    <citation type="submission" date="2019-02" db="EMBL/GenBank/DDBJ databases">
        <title>Genomic Encyclopedia of Type Strains, Phase IV (KMG-IV): sequencing the most valuable type-strain genomes for metagenomic binning, comparative biology and taxonomic classification.</title>
        <authorList>
            <person name="Goeker M."/>
        </authorList>
    </citation>
    <scope>NUCLEOTIDE SEQUENCE [LARGE SCALE GENOMIC DNA]</scope>
    <source>
        <strain evidence="2 3">K24</strain>
    </source>
</reference>
<name>A0A4Q7N6E2_9BURK</name>
<dbReference type="EMBL" id="SGXC01000004">
    <property type="protein sequence ID" value="RZS76919.1"/>
    <property type="molecule type" value="Genomic_DNA"/>
</dbReference>
<dbReference type="Proteomes" id="UP000292445">
    <property type="component" value="Unassembled WGS sequence"/>
</dbReference>
<sequence length="166" mass="18193">MSGSASRAALLGTWYLREAYAVGPQGQRLFDVYGPRPSGIIQYGADGRMMALITHDGRQRISGLDRQDATERESAAAYRSSIGYAGSYGFEDGWIVHRIDVSTYPNWVGARLRREVRLFDGVVELLTAPQPQNGVETVIKLVWQREPIGLDAEPAPASSSFADSTT</sequence>
<evidence type="ECO:0000313" key="2">
    <source>
        <dbReference type="EMBL" id="RZS76919.1"/>
    </source>
</evidence>
<protein>
    <submittedName>
        <fullName evidence="2">Lipocalin-like protein</fullName>
    </submittedName>
</protein>
<dbReference type="Pfam" id="PF13924">
    <property type="entry name" value="Lipocalin_5"/>
    <property type="match status" value="1"/>
</dbReference>